<dbReference type="AlphaFoldDB" id="A0A926Y4A2"/>
<protein>
    <submittedName>
        <fullName evidence="1">Uncharacterized protein</fullName>
    </submittedName>
</protein>
<sequence>MPCRAVLAVAHKPTATLLLIVFTQRQRGLMVLKLVYFGQRPLTFTPSFSWAAEFPNQRATCRPAG</sequence>
<gene>
    <name evidence="1" type="ORF">IC229_19750</name>
</gene>
<comment type="caution">
    <text evidence="1">The sequence shown here is derived from an EMBL/GenBank/DDBJ whole genome shotgun (WGS) entry which is preliminary data.</text>
</comment>
<accession>A0A926Y4A2</accession>
<proteinExistence type="predicted"/>
<dbReference type="RefSeq" id="WP_190888742.1">
    <property type="nucleotide sequence ID" value="NZ_JACWZY010000018.1"/>
</dbReference>
<dbReference type="EMBL" id="JACWZY010000018">
    <property type="protein sequence ID" value="MBD2702891.1"/>
    <property type="molecule type" value="Genomic_DNA"/>
</dbReference>
<reference evidence="1" key="1">
    <citation type="submission" date="2020-09" db="EMBL/GenBank/DDBJ databases">
        <authorList>
            <person name="Kim M.K."/>
        </authorList>
    </citation>
    <scope>NUCLEOTIDE SEQUENCE</scope>
    <source>
        <strain evidence="1">BT702</strain>
    </source>
</reference>
<organism evidence="1 2">
    <name type="scientific">Spirosoma profusum</name>
    <dbReference type="NCBI Taxonomy" id="2771354"/>
    <lineage>
        <taxon>Bacteria</taxon>
        <taxon>Pseudomonadati</taxon>
        <taxon>Bacteroidota</taxon>
        <taxon>Cytophagia</taxon>
        <taxon>Cytophagales</taxon>
        <taxon>Cytophagaceae</taxon>
        <taxon>Spirosoma</taxon>
    </lineage>
</organism>
<evidence type="ECO:0000313" key="1">
    <source>
        <dbReference type="EMBL" id="MBD2702891.1"/>
    </source>
</evidence>
<evidence type="ECO:0000313" key="2">
    <source>
        <dbReference type="Proteomes" id="UP000598820"/>
    </source>
</evidence>
<name>A0A926Y4A2_9BACT</name>
<keyword evidence="2" id="KW-1185">Reference proteome</keyword>
<dbReference type="Proteomes" id="UP000598820">
    <property type="component" value="Unassembled WGS sequence"/>
</dbReference>